<evidence type="ECO:0000313" key="5">
    <source>
        <dbReference type="EMBL" id="PIT50255.1"/>
    </source>
</evidence>
<accession>A0A2N9XPK0</accession>
<gene>
    <name evidence="5" type="ORF">BHC46_00945</name>
</gene>
<dbReference type="PROSITE" id="PS52004">
    <property type="entry name" value="KS3_2"/>
    <property type="match status" value="1"/>
</dbReference>
<dbReference type="PANTHER" id="PTHR11712">
    <property type="entry name" value="POLYKETIDE SYNTHASE-RELATED"/>
    <property type="match status" value="1"/>
</dbReference>
<keyword evidence="2 3" id="KW-0808">Transferase</keyword>
<dbReference type="SUPFAM" id="SSF53901">
    <property type="entry name" value="Thiolase-like"/>
    <property type="match status" value="2"/>
</dbReference>
<dbReference type="NCBIfam" id="NF006618">
    <property type="entry name" value="PRK09185.1"/>
    <property type="match status" value="1"/>
</dbReference>
<evidence type="ECO:0000313" key="6">
    <source>
        <dbReference type="Proteomes" id="UP000229970"/>
    </source>
</evidence>
<dbReference type="InterPro" id="IPR014031">
    <property type="entry name" value="Ketoacyl_synth_C"/>
</dbReference>
<evidence type="ECO:0000256" key="1">
    <source>
        <dbReference type="ARBA" id="ARBA00008467"/>
    </source>
</evidence>
<dbReference type="GO" id="GO:0005829">
    <property type="term" value="C:cytosol"/>
    <property type="evidence" value="ECO:0007669"/>
    <property type="project" value="TreeGrafter"/>
</dbReference>
<proteinExistence type="inferred from homology"/>
<dbReference type="Pfam" id="PF00109">
    <property type="entry name" value="ketoacyl-synt"/>
    <property type="match status" value="1"/>
</dbReference>
<dbReference type="EMBL" id="MEIP01000002">
    <property type="protein sequence ID" value="PIT50255.1"/>
    <property type="molecule type" value="Genomic_DNA"/>
</dbReference>
<comment type="similarity">
    <text evidence="1 3">Belongs to the thiolase-like superfamily. Beta-ketoacyl-ACP synthases family.</text>
</comment>
<sequence length="406" mass="43065">MIKPVFLSRPAMVSALGCGVHEHISALLAPESNYLTSSDYWVSGQSYLFGSVRSQLRPFPADLKSDFRSRNNQLLWHALFQIEDEIQATITEYGADRVAVVLGTSTTGGDENRAALEHGFIRQDWANSGYNQALQLMSSPADFVADVYQLRNLHYGISTACTSGARALISAARLLHMGMCDAVICGGVDTLSALTINGFHALQVLSPGQCQPFTAERNGINIGEAAAVFVMTRDPAKGLPLLGYGSSSDAYHMSSPRPDAVGARKVIQQALQKAQLAASAVGWVNLHGTGTIQNDAMEALAIHSELGAEVSCASTKALTGHTLGAAGALEAAFLWTVISQQTNPAGKLPAHRANARIDPALAPIHLTRFQETFADGRARIALSTSFAFGGNNTALIMGSNDANPDL</sequence>
<dbReference type="GO" id="GO:0004315">
    <property type="term" value="F:3-oxoacyl-[acyl-carrier-protein] synthase activity"/>
    <property type="evidence" value="ECO:0007669"/>
    <property type="project" value="TreeGrafter"/>
</dbReference>
<dbReference type="InterPro" id="IPR016039">
    <property type="entry name" value="Thiolase-like"/>
</dbReference>
<dbReference type="Proteomes" id="UP000229970">
    <property type="component" value="Unassembled WGS sequence"/>
</dbReference>
<dbReference type="GO" id="GO:0006633">
    <property type="term" value="P:fatty acid biosynthetic process"/>
    <property type="evidence" value="ECO:0007669"/>
    <property type="project" value="TreeGrafter"/>
</dbReference>
<dbReference type="RefSeq" id="WP_100138688.1">
    <property type="nucleotide sequence ID" value="NZ_MEIP01000002.1"/>
</dbReference>
<dbReference type="Pfam" id="PF02801">
    <property type="entry name" value="Ketoacyl-synt_C"/>
    <property type="match status" value="1"/>
</dbReference>
<dbReference type="InterPro" id="IPR000794">
    <property type="entry name" value="Beta-ketoacyl_synthase"/>
</dbReference>
<evidence type="ECO:0000259" key="4">
    <source>
        <dbReference type="PROSITE" id="PS52004"/>
    </source>
</evidence>
<dbReference type="SMART" id="SM00825">
    <property type="entry name" value="PKS_KS"/>
    <property type="match status" value="1"/>
</dbReference>
<feature type="domain" description="Ketosynthase family 3 (KS3)" evidence="4">
    <location>
        <begin position="1"/>
        <end position="399"/>
    </location>
</feature>
<protein>
    <submittedName>
        <fullName evidence="5">Beta-ketoacyl-[acyl-carrier-protein] synthase II</fullName>
    </submittedName>
</protein>
<dbReference type="Gene3D" id="3.40.47.10">
    <property type="match status" value="1"/>
</dbReference>
<name>A0A2N9XPK0_9NEIS</name>
<dbReference type="InterPro" id="IPR020841">
    <property type="entry name" value="PKS_Beta-ketoAc_synthase_dom"/>
</dbReference>
<dbReference type="PANTHER" id="PTHR11712:SF320">
    <property type="entry name" value="BETA-KETOACYL SYNTHASE"/>
    <property type="match status" value="1"/>
</dbReference>
<evidence type="ECO:0000256" key="2">
    <source>
        <dbReference type="ARBA" id="ARBA00022679"/>
    </source>
</evidence>
<evidence type="ECO:0000256" key="3">
    <source>
        <dbReference type="RuleBase" id="RU003694"/>
    </source>
</evidence>
<organism evidence="5 6">
    <name type="scientific">Snodgrassella alvi</name>
    <dbReference type="NCBI Taxonomy" id="1196083"/>
    <lineage>
        <taxon>Bacteria</taxon>
        <taxon>Pseudomonadati</taxon>
        <taxon>Pseudomonadota</taxon>
        <taxon>Betaproteobacteria</taxon>
        <taxon>Neisseriales</taxon>
        <taxon>Neisseriaceae</taxon>
        <taxon>Snodgrassella</taxon>
    </lineage>
</organism>
<comment type="caution">
    <text evidence="5">The sequence shown here is derived from an EMBL/GenBank/DDBJ whole genome shotgun (WGS) entry which is preliminary data.</text>
</comment>
<reference evidence="5 6" key="1">
    <citation type="journal article" date="2017" name="MBio">
        <title>Type VI secretion-mediated competition in the bee gut microbiome.</title>
        <authorList>
            <person name="Steele M.I."/>
            <person name="Kwong W.K."/>
            <person name="Powell J.E."/>
            <person name="Whiteley M."/>
            <person name="Moran N.A."/>
        </authorList>
    </citation>
    <scope>NUCLEOTIDE SEQUENCE [LARGE SCALE GENOMIC DNA]</scope>
    <source>
        <strain evidence="5 6">Ruf1-X</strain>
    </source>
</reference>
<dbReference type="AlphaFoldDB" id="A0A2N9XPK0"/>
<dbReference type="InterPro" id="IPR014030">
    <property type="entry name" value="Ketoacyl_synth_N"/>
</dbReference>